<keyword evidence="3" id="KW-1185">Reference proteome</keyword>
<evidence type="ECO:0000313" key="3">
    <source>
        <dbReference type="Proteomes" id="UP000008206"/>
    </source>
</evidence>
<proteinExistence type="predicted"/>
<dbReference type="RefSeq" id="WP_013320380.1">
    <property type="nucleotide sequence ID" value="NC_014501.1"/>
</dbReference>
<name>E0UJM6_GLOV7</name>
<dbReference type="SUPFAM" id="SSF53597">
    <property type="entry name" value="Dihydrofolate reductase-like"/>
    <property type="match status" value="1"/>
</dbReference>
<dbReference type="InterPro" id="IPR002734">
    <property type="entry name" value="RibDG_C"/>
</dbReference>
<dbReference type="InterPro" id="IPR024072">
    <property type="entry name" value="DHFR-like_dom_sf"/>
</dbReference>
<evidence type="ECO:0000313" key="2">
    <source>
        <dbReference type="EMBL" id="ADN12270.1"/>
    </source>
</evidence>
<dbReference type="HOGENOM" id="CLU_043966_4_3_3"/>
<reference evidence="3" key="1">
    <citation type="journal article" date="2011" name="MBio">
        <title>Novel metabolic attributes of the genus Cyanothece, comprising a group of unicellular nitrogen-fixing Cyanobacteria.</title>
        <authorList>
            <person name="Bandyopadhyay A."/>
            <person name="Elvitigala T."/>
            <person name="Welsh E."/>
            <person name="Stockel J."/>
            <person name="Liberton M."/>
            <person name="Min H."/>
            <person name="Sherman L.A."/>
            <person name="Pakrasi H.B."/>
        </authorList>
    </citation>
    <scope>NUCLEOTIDE SEQUENCE [LARGE SCALE GENOMIC DNA]</scope>
    <source>
        <strain evidence="3">PCC 7822</strain>
    </source>
</reference>
<gene>
    <name evidence="2" type="ordered locus">Cyan7822_0220</name>
</gene>
<dbReference type="Proteomes" id="UP000008206">
    <property type="component" value="Chromosome"/>
</dbReference>
<accession>E0UJM6</accession>
<dbReference type="EMBL" id="CP002198">
    <property type="protein sequence ID" value="ADN12270.1"/>
    <property type="molecule type" value="Genomic_DNA"/>
</dbReference>
<dbReference type="OrthoDB" id="195113at2"/>
<dbReference type="AlphaFoldDB" id="E0UJM6"/>
<dbReference type="GO" id="GO:0008703">
    <property type="term" value="F:5-amino-6-(5-phosphoribosylamino)uracil reductase activity"/>
    <property type="evidence" value="ECO:0007669"/>
    <property type="project" value="InterPro"/>
</dbReference>
<dbReference type="PANTHER" id="PTHR38011:SF11">
    <property type="entry name" value="2,5-DIAMINO-6-RIBOSYLAMINO-4(3H)-PYRIMIDINONE 5'-PHOSPHATE REDUCTASE"/>
    <property type="match status" value="1"/>
</dbReference>
<dbReference type="PANTHER" id="PTHR38011">
    <property type="entry name" value="DIHYDROFOLATE REDUCTASE FAMILY PROTEIN (AFU_ORTHOLOGUE AFUA_8G06820)"/>
    <property type="match status" value="1"/>
</dbReference>
<dbReference type="InterPro" id="IPR050765">
    <property type="entry name" value="Riboflavin_Biosynth_HTPR"/>
</dbReference>
<feature type="domain" description="Bacterial bifunctional deaminase-reductase C-terminal" evidence="1">
    <location>
        <begin position="3"/>
        <end position="162"/>
    </location>
</feature>
<sequence>MKKGILFIATSLDGYIARKNGEIDWLFTDQDYGYEEFYQSIDITLIGYKTYQQLLTFEEFPYPDKINYVFSRHHKNQDHNLVTFISTDPVEFVKQLKQASGKNLWLVGGGQMNTLFLNANLLDEIIISIHPVILGEGIPLFAGNPQEKKLQLIKHQSFESGLIQITYKIKGDG</sequence>
<dbReference type="KEGG" id="cyj:Cyan7822_0220"/>
<dbReference type="STRING" id="497965.Cyan7822_0220"/>
<dbReference type="Pfam" id="PF01872">
    <property type="entry name" value="RibD_C"/>
    <property type="match status" value="1"/>
</dbReference>
<protein>
    <submittedName>
        <fullName evidence="2">Bifunctional deaminase-reductase domain protein</fullName>
    </submittedName>
</protein>
<organism evidence="2 3">
    <name type="scientific">Gloeothece verrucosa (strain PCC 7822)</name>
    <name type="common">Cyanothece sp. (strain PCC 7822)</name>
    <dbReference type="NCBI Taxonomy" id="497965"/>
    <lineage>
        <taxon>Bacteria</taxon>
        <taxon>Bacillati</taxon>
        <taxon>Cyanobacteriota</taxon>
        <taxon>Cyanophyceae</taxon>
        <taxon>Oscillatoriophycideae</taxon>
        <taxon>Chroococcales</taxon>
        <taxon>Aphanothecaceae</taxon>
        <taxon>Gloeothece</taxon>
        <taxon>Gloeothece verrucosa</taxon>
    </lineage>
</organism>
<dbReference type="GO" id="GO:0009231">
    <property type="term" value="P:riboflavin biosynthetic process"/>
    <property type="evidence" value="ECO:0007669"/>
    <property type="project" value="InterPro"/>
</dbReference>
<dbReference type="Gene3D" id="3.40.430.10">
    <property type="entry name" value="Dihydrofolate Reductase, subunit A"/>
    <property type="match status" value="1"/>
</dbReference>
<evidence type="ECO:0000259" key="1">
    <source>
        <dbReference type="Pfam" id="PF01872"/>
    </source>
</evidence>
<dbReference type="eggNOG" id="COG0262">
    <property type="taxonomic scope" value="Bacteria"/>
</dbReference>